<dbReference type="AlphaFoldDB" id="A0A4Z0YZX1"/>
<organism evidence="2 3">
    <name type="scientific">Xylaria hypoxylon</name>
    <dbReference type="NCBI Taxonomy" id="37992"/>
    <lineage>
        <taxon>Eukaryota</taxon>
        <taxon>Fungi</taxon>
        <taxon>Dikarya</taxon>
        <taxon>Ascomycota</taxon>
        <taxon>Pezizomycotina</taxon>
        <taxon>Sordariomycetes</taxon>
        <taxon>Xylariomycetidae</taxon>
        <taxon>Xylariales</taxon>
        <taxon>Xylariaceae</taxon>
        <taxon>Xylaria</taxon>
    </lineage>
</organism>
<comment type="caution">
    <text evidence="2">The sequence shown here is derived from an EMBL/GenBank/DDBJ whole genome shotgun (WGS) entry which is preliminary data.</text>
</comment>
<accession>A0A4Z0YZX1</accession>
<evidence type="ECO:0000256" key="1">
    <source>
        <dbReference type="SAM" id="MobiDB-lite"/>
    </source>
</evidence>
<dbReference type="EMBL" id="SKBN01000059">
    <property type="protein sequence ID" value="TGJ84780.1"/>
    <property type="molecule type" value="Genomic_DNA"/>
</dbReference>
<feature type="region of interest" description="Disordered" evidence="1">
    <location>
        <begin position="51"/>
        <end position="70"/>
    </location>
</feature>
<evidence type="ECO:0008006" key="4">
    <source>
        <dbReference type="Google" id="ProtNLM"/>
    </source>
</evidence>
<sequence length="375" mass="42080">MSRKDLCVIAQIQSRLERYFTQDVEQRFKLESFIGGGANGLTWKLKYNASSGPTSTQSDSAPTNVTRTSDSQPNFRRIVLKTVQFIPRFGDDDMDVDGGSDREDKSEDIEAPFEFRNEKAMLQVMRWAKHIANAVDISNDPLTRTFPGTPSHQMLRMVIAMGWPPKKPDGENPQPVIEQINGIAKGALVHRDIFLDHDVGNIMIGGLQPKDPGLEHTLTPMLQLIDLGGMRKLWGPTAASRAVCDNLFQIGLVMILFITLDHTIPQDIFFNPHDPKPFRAHGGSPEFLTHGGILVDDENGNNPFPWLDRDLRIVVCSCLAATEEHRPSPQDLLTQTITCLRDKDEQFYARQPEYDGVSESDERIRSILSVLVFNA</sequence>
<gene>
    <name evidence="2" type="ORF">E0Z10_g3970</name>
</gene>
<dbReference type="Proteomes" id="UP000297716">
    <property type="component" value="Unassembled WGS sequence"/>
</dbReference>
<reference evidence="2 3" key="1">
    <citation type="submission" date="2019-03" db="EMBL/GenBank/DDBJ databases">
        <title>Draft genome sequence of Xylaria hypoxylon DSM 108379, a ubiquitous saprotrophic-parasitic fungi on hardwood.</title>
        <authorList>
            <person name="Buettner E."/>
            <person name="Leonhardt S."/>
            <person name="Gebauer A.M."/>
            <person name="Liers C."/>
            <person name="Hofrichter M."/>
            <person name="Kellner H."/>
        </authorList>
    </citation>
    <scope>NUCLEOTIDE SEQUENCE [LARGE SCALE GENOMIC DNA]</scope>
    <source>
        <strain evidence="2 3">DSM 108379</strain>
    </source>
</reference>
<evidence type="ECO:0000313" key="2">
    <source>
        <dbReference type="EMBL" id="TGJ84780.1"/>
    </source>
</evidence>
<name>A0A4Z0YZX1_9PEZI</name>
<protein>
    <recommendedName>
        <fullName evidence="4">Protein kinase domain-containing protein</fullName>
    </recommendedName>
</protein>
<dbReference type="STRING" id="37992.A0A4Z0YZX1"/>
<keyword evidence="3" id="KW-1185">Reference proteome</keyword>
<proteinExistence type="predicted"/>
<dbReference type="OrthoDB" id="4720990at2759"/>
<evidence type="ECO:0000313" key="3">
    <source>
        <dbReference type="Proteomes" id="UP000297716"/>
    </source>
</evidence>